<organism evidence="2 3">
    <name type="scientific">Symbiodinium pilosum</name>
    <name type="common">Dinoflagellate</name>
    <dbReference type="NCBI Taxonomy" id="2952"/>
    <lineage>
        <taxon>Eukaryota</taxon>
        <taxon>Sar</taxon>
        <taxon>Alveolata</taxon>
        <taxon>Dinophyceae</taxon>
        <taxon>Suessiales</taxon>
        <taxon>Symbiodiniaceae</taxon>
        <taxon>Symbiodinium</taxon>
    </lineage>
</organism>
<gene>
    <name evidence="2" type="ORF">SPIL2461_LOCUS5043</name>
</gene>
<name>A0A812M2T6_SYMPI</name>
<protein>
    <submittedName>
        <fullName evidence="2">Uncharacterized protein</fullName>
    </submittedName>
</protein>
<feature type="compositionally biased region" description="Basic residues" evidence="1">
    <location>
        <begin position="435"/>
        <end position="449"/>
    </location>
</feature>
<proteinExistence type="predicted"/>
<dbReference type="Proteomes" id="UP000649617">
    <property type="component" value="Unassembled WGS sequence"/>
</dbReference>
<evidence type="ECO:0000256" key="1">
    <source>
        <dbReference type="SAM" id="MobiDB-lite"/>
    </source>
</evidence>
<dbReference type="OrthoDB" id="431056at2759"/>
<accession>A0A812M2T6</accession>
<dbReference type="EMBL" id="CAJNIZ010006986">
    <property type="protein sequence ID" value="CAE7254251.1"/>
    <property type="molecule type" value="Genomic_DNA"/>
</dbReference>
<evidence type="ECO:0000313" key="2">
    <source>
        <dbReference type="EMBL" id="CAE7254251.1"/>
    </source>
</evidence>
<dbReference type="AlphaFoldDB" id="A0A812M2T6"/>
<sequence length="478" mass="53745">AWRTAKNKPDAVELQGWTQFLPPSNLEFLFAQWRAELLRRITETEGQYPAAEESLGIYLKPQKDVVVRKKHAPGQLVIAPLSCKFDIRPEQETPSNSFAICVGVLDLLGKNYRAWILPFHSAPSKAEVDANHRPLFVHPFWTMKTSSDEKEANLEIAPKGHAQRRIKIDGAWKMPVAKNKTVLNDGDQLVLFRPVPPKPEPEALVPAGQGCIYSPKRTGSCELQRSSTDLARTPDLLENMAAQRARIQQVWQITGGDLKRKQTWVAETKEVDGNTFVKIDKWNRPFVSFVTGKALQLQAGREAHRLSIPAFGKLLDARKDACAELYQATVREAAAAAGDPEPQARQPREADCYLTGRVVTMRLPAVEFEGDTADAIEMRALWSISVPEMWVELTEANMDYLRVCLKKGLQDHTGSEPQRRRRKKLQNALGDKHAKSPKKKKSRSSRRRMNANPEEHEPAPLPPPPVASAECDEEHETM</sequence>
<evidence type="ECO:0000313" key="3">
    <source>
        <dbReference type="Proteomes" id="UP000649617"/>
    </source>
</evidence>
<feature type="non-terminal residue" evidence="2">
    <location>
        <position position="1"/>
    </location>
</feature>
<keyword evidence="3" id="KW-1185">Reference proteome</keyword>
<reference evidence="2" key="1">
    <citation type="submission" date="2021-02" db="EMBL/GenBank/DDBJ databases">
        <authorList>
            <person name="Dougan E. K."/>
            <person name="Rhodes N."/>
            <person name="Thang M."/>
            <person name="Chan C."/>
        </authorList>
    </citation>
    <scope>NUCLEOTIDE SEQUENCE</scope>
</reference>
<comment type="caution">
    <text evidence="2">The sequence shown here is derived from an EMBL/GenBank/DDBJ whole genome shotgun (WGS) entry which is preliminary data.</text>
</comment>
<feature type="region of interest" description="Disordered" evidence="1">
    <location>
        <begin position="410"/>
        <end position="478"/>
    </location>
</feature>